<evidence type="ECO:0000313" key="3">
    <source>
        <dbReference type="Proteomes" id="UP001224083"/>
    </source>
</evidence>
<gene>
    <name evidence="2" type="ORF">O7M46_07245</name>
</gene>
<dbReference type="Pfam" id="PF13466">
    <property type="entry name" value="STAS_2"/>
    <property type="match status" value="1"/>
</dbReference>
<feature type="domain" description="STAS" evidence="1">
    <location>
        <begin position="7"/>
        <end position="107"/>
    </location>
</feature>
<evidence type="ECO:0000259" key="1">
    <source>
        <dbReference type="PROSITE" id="PS50801"/>
    </source>
</evidence>
<dbReference type="CDD" id="cd07043">
    <property type="entry name" value="STAS_anti-anti-sigma_factors"/>
    <property type="match status" value="1"/>
</dbReference>
<accession>A0ABT9KFA8</accession>
<dbReference type="EMBL" id="JAQAHH010000006">
    <property type="protein sequence ID" value="MDP9500752.1"/>
    <property type="molecule type" value="Genomic_DNA"/>
</dbReference>
<comment type="caution">
    <text evidence="2">The sequence shown here is derived from an EMBL/GenBank/DDBJ whole genome shotgun (WGS) entry which is preliminary data.</text>
</comment>
<dbReference type="InterPro" id="IPR058548">
    <property type="entry name" value="MlaB-like_STAS"/>
</dbReference>
<protein>
    <submittedName>
        <fullName evidence="2">Lipid asymmetry maintenance protein MlaB</fullName>
    </submittedName>
</protein>
<proteinExistence type="predicted"/>
<sequence length="129" mass="15040">MKTDKSLTWASERNNDNITLRLVGELSRDTLLPLWSQRASFLPEEKNARQTIYWDLTQVTRVDSAGFALLCDFINHCQKVMQQDTRIILHNTPRQLLTLADLFGLSDWIAPFIQSDGNNEWKRKKSNEF</sequence>
<dbReference type="Gene3D" id="3.30.750.24">
    <property type="entry name" value="STAS domain"/>
    <property type="match status" value="1"/>
</dbReference>
<dbReference type="PROSITE" id="PS50801">
    <property type="entry name" value="STAS"/>
    <property type="match status" value="1"/>
</dbReference>
<dbReference type="InterPro" id="IPR036513">
    <property type="entry name" value="STAS_dom_sf"/>
</dbReference>
<keyword evidence="3" id="KW-1185">Reference proteome</keyword>
<dbReference type="InterPro" id="IPR052746">
    <property type="entry name" value="MlaB_ABC_Transporter"/>
</dbReference>
<dbReference type="Proteomes" id="UP001224083">
    <property type="component" value="Unassembled WGS sequence"/>
</dbReference>
<dbReference type="PANTHER" id="PTHR35849:SF1">
    <property type="entry name" value="INTERMEMBRANE PHOSPHOLIPID TRANSPORT SYSTEM BINDING PROTEIN MLAB"/>
    <property type="match status" value="1"/>
</dbReference>
<name>A0ABT9KFA8_9PAST</name>
<organism evidence="2 3">
    <name type="scientific">Bisgaard Taxon 45</name>
    <dbReference type="NCBI Taxonomy" id="304289"/>
    <lineage>
        <taxon>Bacteria</taxon>
        <taxon>Pseudomonadati</taxon>
        <taxon>Pseudomonadota</taxon>
        <taxon>Gammaproteobacteria</taxon>
        <taxon>Pasteurellales</taxon>
        <taxon>Pasteurellaceae</taxon>
    </lineage>
</organism>
<evidence type="ECO:0000313" key="2">
    <source>
        <dbReference type="EMBL" id="MDP9500752.1"/>
    </source>
</evidence>
<dbReference type="SUPFAM" id="SSF52091">
    <property type="entry name" value="SpoIIaa-like"/>
    <property type="match status" value="1"/>
</dbReference>
<dbReference type="InterPro" id="IPR002645">
    <property type="entry name" value="STAS_dom"/>
</dbReference>
<reference evidence="2 3" key="1">
    <citation type="submission" date="2022-12" db="EMBL/GenBank/DDBJ databases">
        <title>Genome sequence of Pasteurellaceae Bisgaard Taxon 45.</title>
        <authorList>
            <person name="Foggin C."/>
            <person name="Rosen L.E."/>
            <person name="Henton M."/>
            <person name="Buys A."/>
            <person name="Floyd T."/>
            <person name="Turner A.D."/>
            <person name="Tarbin J."/>
            <person name="Lloyd A.S."/>
            <person name="Chaitezvi C."/>
            <person name="Ellis R.J."/>
            <person name="Roberts H.C."/>
            <person name="Dastjerdi A."/>
            <person name="Nunez A."/>
            <person name="Van Vliet A.H."/>
            <person name="Steinbach F."/>
        </authorList>
    </citation>
    <scope>NUCLEOTIDE SEQUENCE [LARGE SCALE GENOMIC DNA]</scope>
    <source>
        <strain evidence="2 3">VF20HR</strain>
    </source>
</reference>
<dbReference type="PANTHER" id="PTHR35849">
    <property type="entry name" value="BLR2341 PROTEIN"/>
    <property type="match status" value="1"/>
</dbReference>